<organism evidence="2 3">
    <name type="scientific">Hymenochirus boettgeri</name>
    <name type="common">Congo dwarf clawed frog</name>
    <dbReference type="NCBI Taxonomy" id="247094"/>
    <lineage>
        <taxon>Eukaryota</taxon>
        <taxon>Metazoa</taxon>
        <taxon>Chordata</taxon>
        <taxon>Craniata</taxon>
        <taxon>Vertebrata</taxon>
        <taxon>Euteleostomi</taxon>
        <taxon>Amphibia</taxon>
        <taxon>Batrachia</taxon>
        <taxon>Anura</taxon>
        <taxon>Pipoidea</taxon>
        <taxon>Pipidae</taxon>
        <taxon>Pipinae</taxon>
        <taxon>Hymenochirus</taxon>
    </lineage>
</organism>
<gene>
    <name evidence="2" type="ORF">GDO86_018854</name>
</gene>
<dbReference type="AlphaFoldDB" id="A0A8T2IKS2"/>
<evidence type="ECO:0000256" key="1">
    <source>
        <dbReference type="SAM" id="Phobius"/>
    </source>
</evidence>
<accession>A0A8T2IKS2</accession>
<name>A0A8T2IKS2_9PIPI</name>
<dbReference type="EMBL" id="JAACNH010000209">
    <property type="protein sequence ID" value="KAG8431418.1"/>
    <property type="molecule type" value="Genomic_DNA"/>
</dbReference>
<evidence type="ECO:0000313" key="3">
    <source>
        <dbReference type="Proteomes" id="UP000812440"/>
    </source>
</evidence>
<keyword evidence="1" id="KW-1133">Transmembrane helix</keyword>
<keyword evidence="1" id="KW-0812">Transmembrane</keyword>
<dbReference type="Proteomes" id="UP000812440">
    <property type="component" value="Unassembled WGS sequence"/>
</dbReference>
<proteinExistence type="predicted"/>
<feature type="transmembrane region" description="Helical" evidence="1">
    <location>
        <begin position="46"/>
        <end position="66"/>
    </location>
</feature>
<comment type="caution">
    <text evidence="2">The sequence shown here is derived from an EMBL/GenBank/DDBJ whole genome shotgun (WGS) entry which is preliminary data.</text>
</comment>
<reference evidence="2" key="1">
    <citation type="thesis" date="2020" institute="ProQuest LLC" country="789 East Eisenhower Parkway, Ann Arbor, MI, USA">
        <title>Comparative Genomics and Chromosome Evolution.</title>
        <authorList>
            <person name="Mudd A.B."/>
        </authorList>
    </citation>
    <scope>NUCLEOTIDE SEQUENCE</scope>
    <source>
        <strain evidence="2">Female2</strain>
        <tissue evidence="2">Blood</tissue>
    </source>
</reference>
<evidence type="ECO:0000313" key="2">
    <source>
        <dbReference type="EMBL" id="KAG8431418.1"/>
    </source>
</evidence>
<sequence length="78" mass="9043">MADCDDIALECEQSVGFPYLKPEGRHLCTSPYHDAPLLRTMMLLSLFNPFLLSTLYNPFFLFLLCFRPSPKRSENQIQ</sequence>
<keyword evidence="1" id="KW-0472">Membrane</keyword>
<keyword evidence="3" id="KW-1185">Reference proteome</keyword>
<protein>
    <submittedName>
        <fullName evidence="2">Uncharacterized protein</fullName>
    </submittedName>
</protein>